<dbReference type="InterPro" id="IPR013762">
    <property type="entry name" value="Integrase-like_cat_sf"/>
</dbReference>
<comment type="similarity">
    <text evidence="1">Belongs to the 'phage' integrase family.</text>
</comment>
<keyword evidence="3" id="KW-0233">DNA recombination</keyword>
<evidence type="ECO:0000313" key="6">
    <source>
        <dbReference type="Proteomes" id="UP000186108"/>
    </source>
</evidence>
<dbReference type="InterPro" id="IPR002104">
    <property type="entry name" value="Integrase_catalytic"/>
</dbReference>
<evidence type="ECO:0000256" key="3">
    <source>
        <dbReference type="ARBA" id="ARBA00023172"/>
    </source>
</evidence>
<evidence type="ECO:0000313" key="5">
    <source>
        <dbReference type="EMBL" id="ANS32563.1"/>
    </source>
</evidence>
<dbReference type="InterPro" id="IPR011010">
    <property type="entry name" value="DNA_brk_join_enz"/>
</dbReference>
<sequence>MSALAEQADRYLRLRRALGHRLDEAARLLPRFVAYLDAAGVTTITVDVALQWVQRPDADPTSSVWARRMTVVRGFARHMSGIDPATEIPPVGLIVFRQHRRPPFIYSANDVEALMAQVPRLVPTPLRAATFATMIGLLAATGMRIGEVIALERGDIDWAERVLIVRNTKFGKSRELPLHPTTVDALATYREIRDRHVPTPGRSTFFVSAKKTPIIYTDFGATFRALIAGSGVGSDAPRPPRIHDLRHSFAVATLVRWYRAGEDVGALLPRLSTYLGHLTPTYTYWYYSDSRVIPMPAPSCA</sequence>
<dbReference type="PATRIC" id="fig|37919.13.peg.8413"/>
<dbReference type="SUPFAM" id="SSF56349">
    <property type="entry name" value="DNA breaking-rejoining enzymes"/>
    <property type="match status" value="1"/>
</dbReference>
<evidence type="ECO:0000259" key="4">
    <source>
        <dbReference type="PROSITE" id="PS51898"/>
    </source>
</evidence>
<dbReference type="Gene3D" id="1.10.443.10">
    <property type="entry name" value="Intergrase catalytic core"/>
    <property type="match status" value="1"/>
</dbReference>
<dbReference type="EMBL" id="CP009112">
    <property type="protein sequence ID" value="ANS32563.1"/>
    <property type="molecule type" value="Genomic_DNA"/>
</dbReference>
<dbReference type="Proteomes" id="UP000186108">
    <property type="component" value="Plasmid pR1CP1"/>
</dbReference>
<proteinExistence type="inferred from homology"/>
<feature type="domain" description="Tyr recombinase" evidence="4">
    <location>
        <begin position="100"/>
        <end position="301"/>
    </location>
</feature>
<dbReference type="AlphaFoldDB" id="A0A1B1KIZ7"/>
<reference evidence="5 6" key="1">
    <citation type="submission" date="2014-07" db="EMBL/GenBank/DDBJ databases">
        <authorList>
            <person name="Zhang J.E."/>
            <person name="Yang H."/>
            <person name="Guo J."/>
            <person name="Deng Z."/>
            <person name="Luo H."/>
            <person name="Luo M."/>
            <person name="Zhao B."/>
        </authorList>
    </citation>
    <scope>NUCLEOTIDE SEQUENCE [LARGE SCALE GENOMIC DNA]</scope>
    <source>
        <strain evidence="5 6">1CP</strain>
        <plasmid evidence="6">Plasmid pr1cp1</plasmid>
    </source>
</reference>
<keyword evidence="2" id="KW-0238">DNA-binding</keyword>
<dbReference type="GO" id="GO:0003677">
    <property type="term" value="F:DNA binding"/>
    <property type="evidence" value="ECO:0007669"/>
    <property type="project" value="UniProtKB-KW"/>
</dbReference>
<organism evidence="5 6">
    <name type="scientific">Rhodococcus opacus</name>
    <name type="common">Nocardia opaca</name>
    <dbReference type="NCBI Taxonomy" id="37919"/>
    <lineage>
        <taxon>Bacteria</taxon>
        <taxon>Bacillati</taxon>
        <taxon>Actinomycetota</taxon>
        <taxon>Actinomycetes</taxon>
        <taxon>Mycobacteriales</taxon>
        <taxon>Nocardiaceae</taxon>
        <taxon>Rhodococcus</taxon>
    </lineage>
</organism>
<dbReference type="RefSeq" id="WP_065493812.1">
    <property type="nucleotide sequence ID" value="NZ_CP009112.1"/>
</dbReference>
<dbReference type="InterPro" id="IPR050090">
    <property type="entry name" value="Tyrosine_recombinase_XerCD"/>
</dbReference>
<protein>
    <submittedName>
        <fullName evidence="5">Phage integrase family protein</fullName>
    </submittedName>
</protein>
<dbReference type="GO" id="GO:0006310">
    <property type="term" value="P:DNA recombination"/>
    <property type="evidence" value="ECO:0007669"/>
    <property type="project" value="UniProtKB-KW"/>
</dbReference>
<dbReference type="Pfam" id="PF00589">
    <property type="entry name" value="Phage_integrase"/>
    <property type="match status" value="1"/>
</dbReference>
<evidence type="ECO:0000256" key="2">
    <source>
        <dbReference type="ARBA" id="ARBA00023125"/>
    </source>
</evidence>
<keyword evidence="5" id="KW-0614">Plasmid</keyword>
<dbReference type="PANTHER" id="PTHR30349:SF41">
    <property type="entry name" value="INTEGRASE_RECOMBINASE PROTEIN MJ0367-RELATED"/>
    <property type="match status" value="1"/>
</dbReference>
<gene>
    <name evidence="5" type="ORF">R1CP_39910</name>
</gene>
<evidence type="ECO:0000256" key="1">
    <source>
        <dbReference type="ARBA" id="ARBA00008857"/>
    </source>
</evidence>
<dbReference type="PROSITE" id="PS51898">
    <property type="entry name" value="TYR_RECOMBINASE"/>
    <property type="match status" value="1"/>
</dbReference>
<name>A0A1B1KIZ7_RHOOP</name>
<dbReference type="GO" id="GO:0015074">
    <property type="term" value="P:DNA integration"/>
    <property type="evidence" value="ECO:0007669"/>
    <property type="project" value="InterPro"/>
</dbReference>
<accession>A0A1B1KIZ7</accession>
<dbReference type="PANTHER" id="PTHR30349">
    <property type="entry name" value="PHAGE INTEGRASE-RELATED"/>
    <property type="match status" value="1"/>
</dbReference>
<geneLocation type="plasmid" evidence="6">
    <name>pr1cp1</name>
</geneLocation>